<keyword evidence="2" id="KW-1185">Reference proteome</keyword>
<evidence type="ECO:0000313" key="2">
    <source>
        <dbReference type="Proteomes" id="UP000799753"/>
    </source>
</evidence>
<accession>A0A6A6RRU4</accession>
<dbReference type="Proteomes" id="UP000799753">
    <property type="component" value="Unassembled WGS sequence"/>
</dbReference>
<dbReference type="EMBL" id="MU006790">
    <property type="protein sequence ID" value="KAF2638186.1"/>
    <property type="molecule type" value="Genomic_DNA"/>
</dbReference>
<sequence length="146" mass="16395">MSKYELYIVLEGLGHSEHHRSHWSFAFHYPGTLLANVHQVLLLNDTRRFYHYDRRDGVPHPTPGSEGKVLLARLTVNQCTSAQEIISRELPPRNGKDRCQDWILNCVIALEVAELIEPGASEFLGGCVGLDAATVLARFDAQWTVA</sequence>
<dbReference type="AlphaFoldDB" id="A0A6A6RRU4"/>
<evidence type="ECO:0000313" key="1">
    <source>
        <dbReference type="EMBL" id="KAF2638186.1"/>
    </source>
</evidence>
<protein>
    <submittedName>
        <fullName evidence="1">Uncharacterized protein</fullName>
    </submittedName>
</protein>
<proteinExistence type="predicted"/>
<gene>
    <name evidence="1" type="ORF">P280DRAFT_551345</name>
</gene>
<name>A0A6A6RRU4_9PLEO</name>
<organism evidence="1 2">
    <name type="scientific">Massarina eburnea CBS 473.64</name>
    <dbReference type="NCBI Taxonomy" id="1395130"/>
    <lineage>
        <taxon>Eukaryota</taxon>
        <taxon>Fungi</taxon>
        <taxon>Dikarya</taxon>
        <taxon>Ascomycota</taxon>
        <taxon>Pezizomycotina</taxon>
        <taxon>Dothideomycetes</taxon>
        <taxon>Pleosporomycetidae</taxon>
        <taxon>Pleosporales</taxon>
        <taxon>Massarineae</taxon>
        <taxon>Massarinaceae</taxon>
        <taxon>Massarina</taxon>
    </lineage>
</organism>
<reference evidence="1" key="1">
    <citation type="journal article" date="2020" name="Stud. Mycol.">
        <title>101 Dothideomycetes genomes: a test case for predicting lifestyles and emergence of pathogens.</title>
        <authorList>
            <person name="Haridas S."/>
            <person name="Albert R."/>
            <person name="Binder M."/>
            <person name="Bloem J."/>
            <person name="Labutti K."/>
            <person name="Salamov A."/>
            <person name="Andreopoulos B."/>
            <person name="Baker S."/>
            <person name="Barry K."/>
            <person name="Bills G."/>
            <person name="Bluhm B."/>
            <person name="Cannon C."/>
            <person name="Castanera R."/>
            <person name="Culley D."/>
            <person name="Daum C."/>
            <person name="Ezra D."/>
            <person name="Gonzalez J."/>
            <person name="Henrissat B."/>
            <person name="Kuo A."/>
            <person name="Liang C."/>
            <person name="Lipzen A."/>
            <person name="Lutzoni F."/>
            <person name="Magnuson J."/>
            <person name="Mondo S."/>
            <person name="Nolan M."/>
            <person name="Ohm R."/>
            <person name="Pangilinan J."/>
            <person name="Park H.-J."/>
            <person name="Ramirez L."/>
            <person name="Alfaro M."/>
            <person name="Sun H."/>
            <person name="Tritt A."/>
            <person name="Yoshinaga Y."/>
            <person name="Zwiers L.-H."/>
            <person name="Turgeon B."/>
            <person name="Goodwin S."/>
            <person name="Spatafora J."/>
            <person name="Crous P."/>
            <person name="Grigoriev I."/>
        </authorList>
    </citation>
    <scope>NUCLEOTIDE SEQUENCE</scope>
    <source>
        <strain evidence="1">CBS 473.64</strain>
    </source>
</reference>
<dbReference type="OrthoDB" id="5271495at2759"/>